<name>A0A251TDH8_HELAN</name>
<proteinExistence type="predicted"/>
<feature type="transmembrane region" description="Helical" evidence="1">
    <location>
        <begin position="62"/>
        <end position="86"/>
    </location>
</feature>
<dbReference type="EMBL" id="CM007900">
    <property type="protein sequence ID" value="OTG08702.1"/>
    <property type="molecule type" value="Genomic_DNA"/>
</dbReference>
<keyword evidence="3" id="KW-1185">Reference proteome</keyword>
<keyword evidence="1" id="KW-1133">Transmembrane helix</keyword>
<evidence type="ECO:0000313" key="3">
    <source>
        <dbReference type="Proteomes" id="UP000215914"/>
    </source>
</evidence>
<organism evidence="2 3">
    <name type="scientific">Helianthus annuus</name>
    <name type="common">Common sunflower</name>
    <dbReference type="NCBI Taxonomy" id="4232"/>
    <lineage>
        <taxon>Eukaryota</taxon>
        <taxon>Viridiplantae</taxon>
        <taxon>Streptophyta</taxon>
        <taxon>Embryophyta</taxon>
        <taxon>Tracheophyta</taxon>
        <taxon>Spermatophyta</taxon>
        <taxon>Magnoliopsida</taxon>
        <taxon>eudicotyledons</taxon>
        <taxon>Gunneridae</taxon>
        <taxon>Pentapetalae</taxon>
        <taxon>asterids</taxon>
        <taxon>campanulids</taxon>
        <taxon>Asterales</taxon>
        <taxon>Asteraceae</taxon>
        <taxon>Asteroideae</taxon>
        <taxon>Heliantheae alliance</taxon>
        <taxon>Heliantheae</taxon>
        <taxon>Helianthus</taxon>
    </lineage>
</organism>
<sequence>MARRRKKTQVTRRHKYLKIAARRRKKAQVTRRHKYLKIAVKLHSRRFGDLERARAHAMIYQMLPLVLFVFMVHDLLFCPTLLVVVFCKNLLSLSWVV</sequence>
<protein>
    <submittedName>
        <fullName evidence="2">Uncharacterized protein</fullName>
    </submittedName>
</protein>
<dbReference type="Proteomes" id="UP000215914">
    <property type="component" value="Chromosome 11"/>
</dbReference>
<reference evidence="3" key="1">
    <citation type="journal article" date="2017" name="Nature">
        <title>The sunflower genome provides insights into oil metabolism, flowering and Asterid evolution.</title>
        <authorList>
            <person name="Badouin H."/>
            <person name="Gouzy J."/>
            <person name="Grassa C.J."/>
            <person name="Murat F."/>
            <person name="Staton S.E."/>
            <person name="Cottret L."/>
            <person name="Lelandais-Briere C."/>
            <person name="Owens G.L."/>
            <person name="Carrere S."/>
            <person name="Mayjonade B."/>
            <person name="Legrand L."/>
            <person name="Gill N."/>
            <person name="Kane N.C."/>
            <person name="Bowers J.E."/>
            <person name="Hubner S."/>
            <person name="Bellec A."/>
            <person name="Berard A."/>
            <person name="Berges H."/>
            <person name="Blanchet N."/>
            <person name="Boniface M.C."/>
            <person name="Brunel D."/>
            <person name="Catrice O."/>
            <person name="Chaidir N."/>
            <person name="Claudel C."/>
            <person name="Donnadieu C."/>
            <person name="Faraut T."/>
            <person name="Fievet G."/>
            <person name="Helmstetter N."/>
            <person name="King M."/>
            <person name="Knapp S.J."/>
            <person name="Lai Z."/>
            <person name="Le Paslier M.C."/>
            <person name="Lippi Y."/>
            <person name="Lorenzon L."/>
            <person name="Mandel J.R."/>
            <person name="Marage G."/>
            <person name="Marchand G."/>
            <person name="Marquand E."/>
            <person name="Bret-Mestries E."/>
            <person name="Morien E."/>
            <person name="Nambeesan S."/>
            <person name="Nguyen T."/>
            <person name="Pegot-Espagnet P."/>
            <person name="Pouilly N."/>
            <person name="Raftis F."/>
            <person name="Sallet E."/>
            <person name="Schiex T."/>
            <person name="Thomas J."/>
            <person name="Vandecasteele C."/>
            <person name="Vares D."/>
            <person name="Vear F."/>
            <person name="Vautrin S."/>
            <person name="Crespi M."/>
            <person name="Mangin B."/>
            <person name="Burke J.M."/>
            <person name="Salse J."/>
            <person name="Munos S."/>
            <person name="Vincourt P."/>
            <person name="Rieseberg L.H."/>
            <person name="Langlade N.B."/>
        </authorList>
    </citation>
    <scope>NUCLEOTIDE SEQUENCE [LARGE SCALE GENOMIC DNA]</scope>
    <source>
        <strain evidence="3">cv. SF193</strain>
    </source>
</reference>
<keyword evidence="1" id="KW-0812">Transmembrane</keyword>
<accession>A0A251TDH8</accession>
<gene>
    <name evidence="2" type="ORF">HannXRQ_Chr11g0344681</name>
</gene>
<dbReference type="InParanoid" id="A0A251TDH8"/>
<keyword evidence="1" id="KW-0472">Membrane</keyword>
<dbReference type="AlphaFoldDB" id="A0A251TDH8"/>
<evidence type="ECO:0000313" key="2">
    <source>
        <dbReference type="EMBL" id="OTG08702.1"/>
    </source>
</evidence>
<evidence type="ECO:0000256" key="1">
    <source>
        <dbReference type="SAM" id="Phobius"/>
    </source>
</evidence>